<evidence type="ECO:0000313" key="3">
    <source>
        <dbReference type="Proteomes" id="UP000005237"/>
    </source>
</evidence>
<proteinExistence type="predicted"/>
<organism evidence="2 3">
    <name type="scientific">Caenorhabditis japonica</name>
    <dbReference type="NCBI Taxonomy" id="281687"/>
    <lineage>
        <taxon>Eukaryota</taxon>
        <taxon>Metazoa</taxon>
        <taxon>Ecdysozoa</taxon>
        <taxon>Nematoda</taxon>
        <taxon>Chromadorea</taxon>
        <taxon>Rhabditida</taxon>
        <taxon>Rhabditina</taxon>
        <taxon>Rhabditomorpha</taxon>
        <taxon>Rhabditoidea</taxon>
        <taxon>Rhabditidae</taxon>
        <taxon>Peloderinae</taxon>
        <taxon>Caenorhabditis</taxon>
    </lineage>
</organism>
<dbReference type="AlphaFoldDB" id="A0A8R1I799"/>
<reference evidence="2" key="2">
    <citation type="submission" date="2022-06" db="UniProtKB">
        <authorList>
            <consortium name="EnsemblMetazoa"/>
        </authorList>
    </citation>
    <scope>IDENTIFICATION</scope>
    <source>
        <strain evidence="2">DF5081</strain>
    </source>
</reference>
<dbReference type="EnsemblMetazoa" id="CJA27040.1">
    <property type="protein sequence ID" value="CJA27040.1"/>
    <property type="gene ID" value="WBGene00182612"/>
</dbReference>
<dbReference type="Proteomes" id="UP000005237">
    <property type="component" value="Unassembled WGS sequence"/>
</dbReference>
<sequence>MRRSNHGVSNVCLTGRNKNTRPKTRRIDYRVCTVDAYPRPKHMKLITSWPMESLSLMSRSSHRSQPEAIIVCFVETCTSTPRSQDSSRSNGESPRNEYWTRLLLTQSPPLQQSPRALTSIWTTSTSSQCSRNFKIKQSISHPITPPTDFRELLGSFSPNDVLWTDRTPTSSHCQMNVEKPSRKTLKSSPKTANCKTHKTRKV</sequence>
<accession>A0A8R1I799</accession>
<evidence type="ECO:0000256" key="1">
    <source>
        <dbReference type="SAM" id="MobiDB-lite"/>
    </source>
</evidence>
<keyword evidence="3" id="KW-1185">Reference proteome</keyword>
<feature type="region of interest" description="Disordered" evidence="1">
    <location>
        <begin position="1"/>
        <end position="20"/>
    </location>
</feature>
<feature type="compositionally biased region" description="Polar residues" evidence="1">
    <location>
        <begin position="1"/>
        <end position="12"/>
    </location>
</feature>
<name>A0A8R1I799_CAEJA</name>
<reference evidence="3" key="1">
    <citation type="submission" date="2010-08" db="EMBL/GenBank/DDBJ databases">
        <authorList>
            <consortium name="Caenorhabditis japonica Sequencing Consortium"/>
            <person name="Wilson R.K."/>
        </authorList>
    </citation>
    <scope>NUCLEOTIDE SEQUENCE [LARGE SCALE GENOMIC DNA]</scope>
    <source>
        <strain evidence="3">DF5081</strain>
    </source>
</reference>
<feature type="region of interest" description="Disordered" evidence="1">
    <location>
        <begin position="170"/>
        <end position="202"/>
    </location>
</feature>
<protein>
    <submittedName>
        <fullName evidence="2">Uncharacterized protein</fullName>
    </submittedName>
</protein>
<evidence type="ECO:0000313" key="2">
    <source>
        <dbReference type="EnsemblMetazoa" id="CJA27040.1"/>
    </source>
</evidence>